<dbReference type="AlphaFoldDB" id="A0A395HEK5"/>
<evidence type="ECO:0000313" key="3">
    <source>
        <dbReference type="Proteomes" id="UP000249402"/>
    </source>
</evidence>
<reference evidence="2 3" key="1">
    <citation type="submission" date="2018-02" db="EMBL/GenBank/DDBJ databases">
        <title>The genomes of Aspergillus section Nigri reveals drivers in fungal speciation.</title>
        <authorList>
            <consortium name="DOE Joint Genome Institute"/>
            <person name="Vesth T.C."/>
            <person name="Nybo J."/>
            <person name="Theobald S."/>
            <person name="Brandl J."/>
            <person name="Frisvad J.C."/>
            <person name="Nielsen K.F."/>
            <person name="Lyhne E.K."/>
            <person name="Kogle M.E."/>
            <person name="Kuo A."/>
            <person name="Riley R."/>
            <person name="Clum A."/>
            <person name="Nolan M."/>
            <person name="Lipzen A."/>
            <person name="Salamov A."/>
            <person name="Henrissat B."/>
            <person name="Wiebenga A."/>
            <person name="De vries R.P."/>
            <person name="Grigoriev I.V."/>
            <person name="Mortensen U.H."/>
            <person name="Andersen M.R."/>
            <person name="Baker S.E."/>
        </authorList>
    </citation>
    <scope>NUCLEOTIDE SEQUENCE [LARGE SCALE GENOMIC DNA]</scope>
    <source>
        <strain evidence="2 3">CBS 121593</strain>
    </source>
</reference>
<feature type="transmembrane region" description="Helical" evidence="1">
    <location>
        <begin position="122"/>
        <end position="143"/>
    </location>
</feature>
<evidence type="ECO:0000256" key="1">
    <source>
        <dbReference type="SAM" id="Phobius"/>
    </source>
</evidence>
<protein>
    <submittedName>
        <fullName evidence="2">Uncharacterized protein</fullName>
    </submittedName>
</protein>
<gene>
    <name evidence="2" type="ORF">BO80DRAFT_6490</name>
</gene>
<dbReference type="VEuPathDB" id="FungiDB:BO80DRAFT_6490"/>
<accession>A0A395HEK5</accession>
<dbReference type="Proteomes" id="UP000249402">
    <property type="component" value="Unassembled WGS sequence"/>
</dbReference>
<evidence type="ECO:0000313" key="2">
    <source>
        <dbReference type="EMBL" id="RAL06277.1"/>
    </source>
</evidence>
<keyword evidence="1" id="KW-0812">Transmembrane</keyword>
<name>A0A395HEK5_9EURO</name>
<feature type="transmembrane region" description="Helical" evidence="1">
    <location>
        <begin position="86"/>
        <end position="110"/>
    </location>
</feature>
<keyword evidence="3" id="KW-1185">Reference proteome</keyword>
<organism evidence="2 3">
    <name type="scientific">Aspergillus ibericus CBS 121593</name>
    <dbReference type="NCBI Taxonomy" id="1448316"/>
    <lineage>
        <taxon>Eukaryota</taxon>
        <taxon>Fungi</taxon>
        <taxon>Dikarya</taxon>
        <taxon>Ascomycota</taxon>
        <taxon>Pezizomycotina</taxon>
        <taxon>Eurotiomycetes</taxon>
        <taxon>Eurotiomycetidae</taxon>
        <taxon>Eurotiales</taxon>
        <taxon>Aspergillaceae</taxon>
        <taxon>Aspergillus</taxon>
        <taxon>Aspergillus subgen. Circumdati</taxon>
    </lineage>
</organism>
<dbReference type="GeneID" id="37229539"/>
<keyword evidence="1" id="KW-1133">Transmembrane helix</keyword>
<dbReference type="EMBL" id="KZ824419">
    <property type="protein sequence ID" value="RAL06277.1"/>
    <property type="molecule type" value="Genomic_DNA"/>
</dbReference>
<sequence>MDSTGQGQPSGTQSWPATEAIDAIETEHFTLLPMNRAASTLDLIPSNLRRIGLRFPPFPNGRGCFGLLTCHLSDLHSGLLPEVSQVWPLLALLVGWGIPICSSYFFLVYVKAFYSFRLSTSLFLFFQIFFFFYTLLLLLFELLSSLLSSYVFRCGVVAPQSFFLRP</sequence>
<keyword evidence="1" id="KW-0472">Membrane</keyword>
<dbReference type="RefSeq" id="XP_025580604.1">
    <property type="nucleotide sequence ID" value="XM_025724674.1"/>
</dbReference>
<proteinExistence type="predicted"/>